<protein>
    <submittedName>
        <fullName evidence="4">ABC transporter ATP-binding protein</fullName>
    </submittedName>
</protein>
<gene>
    <name evidence="4" type="ORF">ETD85_31780</name>
</gene>
<dbReference type="PROSITE" id="PS50893">
    <property type="entry name" value="ABC_TRANSPORTER_2"/>
    <property type="match status" value="1"/>
</dbReference>
<dbReference type="AlphaFoldDB" id="A0A5S4GAT6"/>
<dbReference type="Proteomes" id="UP000306628">
    <property type="component" value="Unassembled WGS sequence"/>
</dbReference>
<proteinExistence type="predicted"/>
<dbReference type="PANTHER" id="PTHR43582">
    <property type="entry name" value="LINEARMYCIN RESISTANCE ATP-BINDING PROTEIN LNRL"/>
    <property type="match status" value="1"/>
</dbReference>
<evidence type="ECO:0000313" key="5">
    <source>
        <dbReference type="Proteomes" id="UP000306628"/>
    </source>
</evidence>
<evidence type="ECO:0000259" key="3">
    <source>
        <dbReference type="PROSITE" id="PS50893"/>
    </source>
</evidence>
<keyword evidence="1" id="KW-0547">Nucleotide-binding</keyword>
<dbReference type="GO" id="GO:0005524">
    <property type="term" value="F:ATP binding"/>
    <property type="evidence" value="ECO:0007669"/>
    <property type="project" value="UniProtKB-KW"/>
</dbReference>
<dbReference type="Pfam" id="PF00005">
    <property type="entry name" value="ABC_tran"/>
    <property type="match status" value="1"/>
</dbReference>
<accession>A0A5S4GAT6</accession>
<dbReference type="InterPro" id="IPR003439">
    <property type="entry name" value="ABC_transporter-like_ATP-bd"/>
</dbReference>
<dbReference type="EMBL" id="VCKX01000116">
    <property type="protein sequence ID" value="TMR29624.1"/>
    <property type="molecule type" value="Genomic_DNA"/>
</dbReference>
<dbReference type="GO" id="GO:0016887">
    <property type="term" value="F:ATP hydrolysis activity"/>
    <property type="evidence" value="ECO:0007669"/>
    <property type="project" value="InterPro"/>
</dbReference>
<sequence>MLKCHELRKKFGDLVAVDGVSFTIESGETYGLLGPNGAGKTTTISMIAGILERDGGDVLISGRPHGTTSTWGKKQIGYVPQDLALYPDLSARENLRFFARLYGLRRAEARPRIDEVLDVVGLTDRANDPVKEYSGGMKRRLNIGVGLLHRPPLLILDEPTAGVDPQSRNAILESVSALTGAGVAVLYTTHYMEEAERLCDRIGIIDLGRIRAEGTRRELVGLVGELDRISLTADEGAKAVPALEALPEARKVSHHESRLEVMVEDARQSLTRVLAAATDAGAVVHAVEVHEPNLESVFLHLTGKALRD</sequence>
<reference evidence="4 5" key="1">
    <citation type="submission" date="2019-05" db="EMBL/GenBank/DDBJ databases">
        <title>Draft genome sequence of Nonomuraea zeae DSM 100528.</title>
        <authorList>
            <person name="Saricaoglu S."/>
            <person name="Isik K."/>
        </authorList>
    </citation>
    <scope>NUCLEOTIDE SEQUENCE [LARGE SCALE GENOMIC DNA]</scope>
    <source>
        <strain evidence="4 5">DSM 100528</strain>
    </source>
</reference>
<keyword evidence="5" id="KW-1185">Reference proteome</keyword>
<dbReference type="PANTHER" id="PTHR43582:SF2">
    <property type="entry name" value="LINEARMYCIN RESISTANCE ATP-BINDING PROTEIN LNRL"/>
    <property type="match status" value="1"/>
</dbReference>
<keyword evidence="2 4" id="KW-0067">ATP-binding</keyword>
<feature type="domain" description="ABC transporter" evidence="3">
    <location>
        <begin position="2"/>
        <end position="232"/>
    </location>
</feature>
<dbReference type="PROSITE" id="PS00211">
    <property type="entry name" value="ABC_TRANSPORTER_1"/>
    <property type="match status" value="1"/>
</dbReference>
<evidence type="ECO:0000256" key="2">
    <source>
        <dbReference type="ARBA" id="ARBA00022840"/>
    </source>
</evidence>
<dbReference type="SMART" id="SM00382">
    <property type="entry name" value="AAA"/>
    <property type="match status" value="1"/>
</dbReference>
<dbReference type="Gene3D" id="3.40.50.300">
    <property type="entry name" value="P-loop containing nucleotide triphosphate hydrolases"/>
    <property type="match status" value="1"/>
</dbReference>
<organism evidence="4 5">
    <name type="scientific">Nonomuraea zeae</name>
    <dbReference type="NCBI Taxonomy" id="1642303"/>
    <lineage>
        <taxon>Bacteria</taxon>
        <taxon>Bacillati</taxon>
        <taxon>Actinomycetota</taxon>
        <taxon>Actinomycetes</taxon>
        <taxon>Streptosporangiales</taxon>
        <taxon>Streptosporangiaceae</taxon>
        <taxon>Nonomuraea</taxon>
    </lineage>
</organism>
<dbReference type="InterPro" id="IPR003593">
    <property type="entry name" value="AAA+_ATPase"/>
</dbReference>
<dbReference type="InterPro" id="IPR027417">
    <property type="entry name" value="P-loop_NTPase"/>
</dbReference>
<dbReference type="InterPro" id="IPR017871">
    <property type="entry name" value="ABC_transporter-like_CS"/>
</dbReference>
<dbReference type="SUPFAM" id="SSF52540">
    <property type="entry name" value="P-loop containing nucleoside triphosphate hydrolases"/>
    <property type="match status" value="1"/>
</dbReference>
<name>A0A5S4GAT6_9ACTN</name>
<comment type="caution">
    <text evidence="4">The sequence shown here is derived from an EMBL/GenBank/DDBJ whole genome shotgun (WGS) entry which is preliminary data.</text>
</comment>
<evidence type="ECO:0000313" key="4">
    <source>
        <dbReference type="EMBL" id="TMR29624.1"/>
    </source>
</evidence>
<dbReference type="OrthoDB" id="9788837at2"/>
<evidence type="ECO:0000256" key="1">
    <source>
        <dbReference type="ARBA" id="ARBA00022741"/>
    </source>
</evidence>